<dbReference type="EMBL" id="JAYRBN010000037">
    <property type="protein sequence ID" value="KAL2746360.1"/>
    <property type="molecule type" value="Genomic_DNA"/>
</dbReference>
<evidence type="ECO:0000313" key="3">
    <source>
        <dbReference type="Proteomes" id="UP001607303"/>
    </source>
</evidence>
<evidence type="ECO:0000313" key="2">
    <source>
        <dbReference type="EMBL" id="KAL2746360.1"/>
    </source>
</evidence>
<dbReference type="Proteomes" id="UP001607303">
    <property type="component" value="Unassembled WGS sequence"/>
</dbReference>
<feature type="region of interest" description="Disordered" evidence="1">
    <location>
        <begin position="1"/>
        <end position="20"/>
    </location>
</feature>
<dbReference type="AlphaFoldDB" id="A0ABD2CMM6"/>
<gene>
    <name evidence="2" type="ORF">V1477_004730</name>
</gene>
<keyword evidence="3" id="KW-1185">Reference proteome</keyword>
<protein>
    <submittedName>
        <fullName evidence="2">Uncharacterized protein</fullName>
    </submittedName>
</protein>
<sequence length="101" mass="11825">MEKGRDSVAVTSTHQQRALKENSLGEKWVRREKEGLTNIELIQNGCVFYSPHRNVTERYVYIYASAEWNTLVTMIFSMPAMDEFKSGETYENRVEAINWMI</sequence>
<proteinExistence type="predicted"/>
<organism evidence="2 3">
    <name type="scientific">Vespula maculifrons</name>
    <name type="common">Eastern yellow jacket</name>
    <name type="synonym">Wasp</name>
    <dbReference type="NCBI Taxonomy" id="7453"/>
    <lineage>
        <taxon>Eukaryota</taxon>
        <taxon>Metazoa</taxon>
        <taxon>Ecdysozoa</taxon>
        <taxon>Arthropoda</taxon>
        <taxon>Hexapoda</taxon>
        <taxon>Insecta</taxon>
        <taxon>Pterygota</taxon>
        <taxon>Neoptera</taxon>
        <taxon>Endopterygota</taxon>
        <taxon>Hymenoptera</taxon>
        <taxon>Apocrita</taxon>
        <taxon>Aculeata</taxon>
        <taxon>Vespoidea</taxon>
        <taxon>Vespidae</taxon>
        <taxon>Vespinae</taxon>
        <taxon>Vespula</taxon>
    </lineage>
</organism>
<accession>A0ABD2CMM6</accession>
<evidence type="ECO:0000256" key="1">
    <source>
        <dbReference type="SAM" id="MobiDB-lite"/>
    </source>
</evidence>
<reference evidence="2 3" key="1">
    <citation type="journal article" date="2024" name="Ann. Entomol. Soc. Am.">
        <title>Genomic analyses of the southern and eastern yellowjacket wasps (Hymenoptera: Vespidae) reveal evolutionary signatures of social life.</title>
        <authorList>
            <person name="Catto M.A."/>
            <person name="Caine P.B."/>
            <person name="Orr S.E."/>
            <person name="Hunt B.G."/>
            <person name="Goodisman M.A.D."/>
        </authorList>
    </citation>
    <scope>NUCLEOTIDE SEQUENCE [LARGE SCALE GENOMIC DNA]</scope>
    <source>
        <strain evidence="2">232</strain>
        <tissue evidence="2">Head and thorax</tissue>
    </source>
</reference>
<name>A0ABD2CMM6_VESMC</name>
<comment type="caution">
    <text evidence="2">The sequence shown here is derived from an EMBL/GenBank/DDBJ whole genome shotgun (WGS) entry which is preliminary data.</text>
</comment>